<keyword evidence="1" id="KW-0472">Membrane</keyword>
<evidence type="ECO:0000313" key="3">
    <source>
        <dbReference type="EMBL" id="GMH90026.1"/>
    </source>
</evidence>
<keyword evidence="4" id="KW-1185">Reference proteome</keyword>
<name>A0A9W7BFC1_9STRA</name>
<dbReference type="OrthoDB" id="203624at2759"/>
<dbReference type="InterPro" id="IPR025711">
    <property type="entry name" value="PepSY"/>
</dbReference>
<evidence type="ECO:0000313" key="4">
    <source>
        <dbReference type="Proteomes" id="UP001165085"/>
    </source>
</evidence>
<dbReference type="EMBL" id="BRXY01000366">
    <property type="protein sequence ID" value="GMH90026.1"/>
    <property type="molecule type" value="Genomic_DNA"/>
</dbReference>
<evidence type="ECO:0000259" key="2">
    <source>
        <dbReference type="Pfam" id="PF03413"/>
    </source>
</evidence>
<comment type="caution">
    <text evidence="3">The sequence shown here is derived from an EMBL/GenBank/DDBJ whole genome shotgun (WGS) entry which is preliminary data.</text>
</comment>
<reference evidence="4" key="1">
    <citation type="journal article" date="2023" name="Commun. Biol.">
        <title>Genome analysis of Parmales, the sister group of diatoms, reveals the evolutionary specialization of diatoms from phago-mixotrophs to photoautotrophs.</title>
        <authorList>
            <person name="Ban H."/>
            <person name="Sato S."/>
            <person name="Yoshikawa S."/>
            <person name="Yamada K."/>
            <person name="Nakamura Y."/>
            <person name="Ichinomiya M."/>
            <person name="Sato N."/>
            <person name="Blanc-Mathieu R."/>
            <person name="Endo H."/>
            <person name="Kuwata A."/>
            <person name="Ogata H."/>
        </authorList>
    </citation>
    <scope>NUCLEOTIDE SEQUENCE [LARGE SCALE GENOMIC DNA]</scope>
    <source>
        <strain evidence="4">NIES 3701</strain>
    </source>
</reference>
<dbReference type="Gene3D" id="3.10.450.40">
    <property type="match status" value="1"/>
</dbReference>
<evidence type="ECO:0000256" key="1">
    <source>
        <dbReference type="SAM" id="Phobius"/>
    </source>
</evidence>
<proteinExistence type="predicted"/>
<dbReference type="Pfam" id="PF03413">
    <property type="entry name" value="PepSY"/>
    <property type="match status" value="1"/>
</dbReference>
<keyword evidence="1" id="KW-1133">Transmembrane helix</keyword>
<accession>A0A9W7BFC1</accession>
<feature type="transmembrane region" description="Helical" evidence="1">
    <location>
        <begin position="89"/>
        <end position="110"/>
    </location>
</feature>
<feature type="domain" description="PepSY" evidence="2">
    <location>
        <begin position="26"/>
        <end position="67"/>
    </location>
</feature>
<gene>
    <name evidence="3" type="ORF">TrST_g2194</name>
</gene>
<dbReference type="Proteomes" id="UP001165085">
    <property type="component" value="Unassembled WGS sequence"/>
</dbReference>
<sequence>MMGSVLISQLTADEGEVDLSGVPSVVIAAVEKATNGTITGAEFEVEGGVEMYEVTVVDGDVEYEVDVTPQGEVLEVIVDDDSDDEQLLIYAYVAAFGGSLAFVVYAMWVYKNYVGPLPYDKKSDHKENLNQGEGEGVAAGHL</sequence>
<dbReference type="AlphaFoldDB" id="A0A9W7BFC1"/>
<keyword evidence="1" id="KW-0812">Transmembrane</keyword>
<dbReference type="SUPFAM" id="SSF160574">
    <property type="entry name" value="BT0923-like"/>
    <property type="match status" value="1"/>
</dbReference>
<protein>
    <recommendedName>
        <fullName evidence="2">PepSY domain-containing protein</fullName>
    </recommendedName>
</protein>
<organism evidence="3 4">
    <name type="scientific">Triparma strigata</name>
    <dbReference type="NCBI Taxonomy" id="1606541"/>
    <lineage>
        <taxon>Eukaryota</taxon>
        <taxon>Sar</taxon>
        <taxon>Stramenopiles</taxon>
        <taxon>Ochrophyta</taxon>
        <taxon>Bolidophyceae</taxon>
        <taxon>Parmales</taxon>
        <taxon>Triparmaceae</taxon>
        <taxon>Triparma</taxon>
    </lineage>
</organism>